<evidence type="ECO:0000313" key="2">
    <source>
        <dbReference type="EMBL" id="MFC7096230.1"/>
    </source>
</evidence>
<accession>A0ABD5WRM7</accession>
<feature type="compositionally biased region" description="Acidic residues" evidence="1">
    <location>
        <begin position="26"/>
        <end position="50"/>
    </location>
</feature>
<evidence type="ECO:0000313" key="3">
    <source>
        <dbReference type="Proteomes" id="UP001596388"/>
    </source>
</evidence>
<comment type="caution">
    <text evidence="2">The sequence shown here is derived from an EMBL/GenBank/DDBJ whole genome shotgun (WGS) entry which is preliminary data.</text>
</comment>
<dbReference type="GeneID" id="79269884"/>
<keyword evidence="3" id="KW-1185">Reference proteome</keyword>
<gene>
    <name evidence="2" type="ORF">ACFQKD_02845</name>
</gene>
<reference evidence="2 3" key="1">
    <citation type="journal article" date="2019" name="Int. J. Syst. Evol. Microbiol.">
        <title>The Global Catalogue of Microorganisms (GCM) 10K type strain sequencing project: providing services to taxonomists for standard genome sequencing and annotation.</title>
        <authorList>
            <consortium name="The Broad Institute Genomics Platform"/>
            <consortium name="The Broad Institute Genome Sequencing Center for Infectious Disease"/>
            <person name="Wu L."/>
            <person name="Ma J."/>
        </authorList>
    </citation>
    <scope>NUCLEOTIDE SEQUENCE [LARGE SCALE GENOMIC DNA]</scope>
    <source>
        <strain evidence="2 3">DT55</strain>
    </source>
</reference>
<name>A0ABD5WRM7_9EURY</name>
<dbReference type="Proteomes" id="UP001596388">
    <property type="component" value="Unassembled WGS sequence"/>
</dbReference>
<dbReference type="AlphaFoldDB" id="A0ABD5WRM7"/>
<feature type="region of interest" description="Disordered" evidence="1">
    <location>
        <begin position="13"/>
        <end position="50"/>
    </location>
</feature>
<dbReference type="RefSeq" id="WP_276239293.1">
    <property type="nucleotide sequence ID" value="NZ_CP119989.1"/>
</dbReference>
<evidence type="ECO:0000256" key="1">
    <source>
        <dbReference type="SAM" id="MobiDB-lite"/>
    </source>
</evidence>
<organism evidence="2 3">
    <name type="scientific">Halobaculum marinum</name>
    <dbReference type="NCBI Taxonomy" id="3031996"/>
    <lineage>
        <taxon>Archaea</taxon>
        <taxon>Methanobacteriati</taxon>
        <taxon>Methanobacteriota</taxon>
        <taxon>Stenosarchaea group</taxon>
        <taxon>Halobacteria</taxon>
        <taxon>Halobacteriales</taxon>
        <taxon>Haloferacaceae</taxon>
        <taxon>Halobaculum</taxon>
    </lineage>
</organism>
<sequence length="164" mass="17252">MSLFERIADAFREPGARAETAAEGSVSDDPDADADPDGDAGSGDDEADPNELTDAVVAVCQRAPEGIRTYTIEITAEGGEITEVAPGLLEAHFEVVDGGVGEDAVTVRAVDFRGEARTVDAETLVGVRLAEPVPLADVQMRLLSAEDHDGDTLPSEWFRIAAVE</sequence>
<dbReference type="EMBL" id="JBHTAG010000002">
    <property type="protein sequence ID" value="MFC7096230.1"/>
    <property type="molecule type" value="Genomic_DNA"/>
</dbReference>
<proteinExistence type="predicted"/>
<protein>
    <submittedName>
        <fullName evidence="2">Uncharacterized protein</fullName>
    </submittedName>
</protein>